<comment type="subcellular location">
    <subcellularLocation>
        <location evidence="1">Cell membrane</location>
        <topology evidence="1">Multi-pass membrane protein</topology>
    </subcellularLocation>
</comment>
<feature type="transmembrane region" description="Helical" evidence="7">
    <location>
        <begin position="398"/>
        <end position="420"/>
    </location>
</feature>
<evidence type="ECO:0000256" key="7">
    <source>
        <dbReference type="SAM" id="Phobius"/>
    </source>
</evidence>
<evidence type="ECO:0000256" key="6">
    <source>
        <dbReference type="ARBA" id="ARBA00038076"/>
    </source>
</evidence>
<keyword evidence="5 7" id="KW-0472">Membrane</keyword>
<evidence type="ECO:0000259" key="9">
    <source>
        <dbReference type="Pfam" id="PF12704"/>
    </source>
</evidence>
<sequence length="439" mass="49305">MRFKDQFNFVRQNMKKNRSRIFMTVLATAMGCAFLIVLASVGFGLHKSVVTEVTERRAVTEISVHGKQGDDDIYYSITDEDIEYFESLEDVKAVTRRKSIPYHTEVVVDEFKGYTNSIVAHMPSELKSGFELSAGRLPEKENEIIVGYNFIEQSLRPSDLSEDTNPYDENGNLKDDYKYNGDLIGKDVIMLVYTSDETGNRQELSFPLTIVGIGAEPTRNWMHDINVYISEEKYIEINGAIFEKDTLEDDRPYNEVNIYAKNLGAVEDLTEQLEEKGYGVWSVVSELKEINIMFTIVKVGLLFIGTIAILIASIGIYNTMTMAVTERAPDIGIMKAIGANPKTIKNIFLIESSYIGLLGAIFGTIIAYVISFVVNFGLPFVIKSAFGATPPEELMFSYIPWTLPMICIVICLSVTILSGLRPAKRATKVDVLKAMRREI</sequence>
<dbReference type="Proteomes" id="UP000217083">
    <property type="component" value="Unassembled WGS sequence"/>
</dbReference>
<keyword evidence="11" id="KW-1185">Reference proteome</keyword>
<feature type="transmembrane region" description="Helical" evidence="7">
    <location>
        <begin position="292"/>
        <end position="317"/>
    </location>
</feature>
<dbReference type="InterPro" id="IPR025857">
    <property type="entry name" value="MacB_PCD"/>
</dbReference>
<dbReference type="GO" id="GO:0005886">
    <property type="term" value="C:plasma membrane"/>
    <property type="evidence" value="ECO:0007669"/>
    <property type="project" value="UniProtKB-SubCell"/>
</dbReference>
<keyword evidence="3 7" id="KW-0812">Transmembrane</keyword>
<reference evidence="10 11" key="2">
    <citation type="submission" date="2017-09" db="EMBL/GenBank/DDBJ databases">
        <title>Bacillus patelloidae sp. nov., isolated from the intestinal tract of a marine limpet.</title>
        <authorList>
            <person name="Liu R."/>
            <person name="Dong C."/>
            <person name="Shao Z."/>
        </authorList>
    </citation>
    <scope>NUCLEOTIDE SEQUENCE [LARGE SCALE GENOMIC DNA]</scope>
    <source>
        <strain evidence="10 11">SA5d-4</strain>
    </source>
</reference>
<proteinExistence type="inferred from homology"/>
<evidence type="ECO:0000256" key="4">
    <source>
        <dbReference type="ARBA" id="ARBA00022989"/>
    </source>
</evidence>
<evidence type="ECO:0000256" key="3">
    <source>
        <dbReference type="ARBA" id="ARBA00022692"/>
    </source>
</evidence>
<evidence type="ECO:0000256" key="2">
    <source>
        <dbReference type="ARBA" id="ARBA00022475"/>
    </source>
</evidence>
<dbReference type="EMBL" id="NPIA01000007">
    <property type="protein sequence ID" value="OZM56270.1"/>
    <property type="molecule type" value="Genomic_DNA"/>
</dbReference>
<dbReference type="PANTHER" id="PTHR30572:SF4">
    <property type="entry name" value="ABC TRANSPORTER PERMEASE YTRF"/>
    <property type="match status" value="1"/>
</dbReference>
<dbReference type="InterPro" id="IPR003838">
    <property type="entry name" value="ABC3_permease_C"/>
</dbReference>
<organism evidence="10 11">
    <name type="scientific">Lottiidibacillus patelloidae</name>
    <dbReference type="NCBI Taxonomy" id="2670334"/>
    <lineage>
        <taxon>Bacteria</taxon>
        <taxon>Bacillati</taxon>
        <taxon>Bacillota</taxon>
        <taxon>Bacilli</taxon>
        <taxon>Bacillales</taxon>
        <taxon>Bacillaceae</taxon>
        <taxon>Lottiidibacillus</taxon>
    </lineage>
</organism>
<gene>
    <name evidence="10" type="ORF">CIB95_12665</name>
</gene>
<dbReference type="Pfam" id="PF12704">
    <property type="entry name" value="MacB_PCD"/>
    <property type="match status" value="1"/>
</dbReference>
<dbReference type="PANTHER" id="PTHR30572">
    <property type="entry name" value="MEMBRANE COMPONENT OF TRANSPORTER-RELATED"/>
    <property type="match status" value="1"/>
</dbReference>
<accession>A0A263BRE5</accession>
<keyword evidence="4 7" id="KW-1133">Transmembrane helix</keyword>
<name>A0A263BRE5_9BACI</name>
<dbReference type="Pfam" id="PF02687">
    <property type="entry name" value="FtsX"/>
    <property type="match status" value="1"/>
</dbReference>
<protein>
    <submittedName>
        <fullName evidence="10">Metabolite permease</fullName>
    </submittedName>
</protein>
<feature type="domain" description="ABC3 transporter permease C-terminal" evidence="8">
    <location>
        <begin position="303"/>
        <end position="429"/>
    </location>
</feature>
<evidence type="ECO:0000259" key="8">
    <source>
        <dbReference type="Pfam" id="PF02687"/>
    </source>
</evidence>
<dbReference type="RefSeq" id="WP_094925725.1">
    <property type="nucleotide sequence ID" value="NZ_NPIA01000007.1"/>
</dbReference>
<feature type="transmembrane region" description="Helical" evidence="7">
    <location>
        <begin position="354"/>
        <end position="378"/>
    </location>
</feature>
<evidence type="ECO:0000256" key="5">
    <source>
        <dbReference type="ARBA" id="ARBA00023136"/>
    </source>
</evidence>
<comment type="caution">
    <text evidence="10">The sequence shown here is derived from an EMBL/GenBank/DDBJ whole genome shotgun (WGS) entry which is preliminary data.</text>
</comment>
<reference evidence="11" key="1">
    <citation type="submission" date="2017-08" db="EMBL/GenBank/DDBJ databases">
        <authorList>
            <person name="Huang Z."/>
        </authorList>
    </citation>
    <scope>NUCLEOTIDE SEQUENCE [LARGE SCALE GENOMIC DNA]</scope>
    <source>
        <strain evidence="11">SA5d-4</strain>
    </source>
</reference>
<keyword evidence="2" id="KW-1003">Cell membrane</keyword>
<feature type="transmembrane region" description="Helical" evidence="7">
    <location>
        <begin position="21"/>
        <end position="45"/>
    </location>
</feature>
<feature type="domain" description="MacB-like periplasmic core" evidence="9">
    <location>
        <begin position="22"/>
        <end position="275"/>
    </location>
</feature>
<dbReference type="PROSITE" id="PS51257">
    <property type="entry name" value="PROKAR_LIPOPROTEIN"/>
    <property type="match status" value="1"/>
</dbReference>
<dbReference type="AlphaFoldDB" id="A0A263BRE5"/>
<evidence type="ECO:0000313" key="10">
    <source>
        <dbReference type="EMBL" id="OZM56270.1"/>
    </source>
</evidence>
<dbReference type="InterPro" id="IPR050250">
    <property type="entry name" value="Macrolide_Exporter_MacB"/>
</dbReference>
<evidence type="ECO:0000256" key="1">
    <source>
        <dbReference type="ARBA" id="ARBA00004651"/>
    </source>
</evidence>
<evidence type="ECO:0000313" key="11">
    <source>
        <dbReference type="Proteomes" id="UP000217083"/>
    </source>
</evidence>
<comment type="similarity">
    <text evidence="6">Belongs to the ABC-4 integral membrane protein family.</text>
</comment>
<dbReference type="GO" id="GO:0022857">
    <property type="term" value="F:transmembrane transporter activity"/>
    <property type="evidence" value="ECO:0007669"/>
    <property type="project" value="TreeGrafter"/>
</dbReference>